<protein>
    <submittedName>
        <fullName evidence="1">Uncharacterized protein</fullName>
    </submittedName>
</protein>
<dbReference type="AlphaFoldDB" id="A0A1Q3D0K4"/>
<evidence type="ECO:0000313" key="2">
    <source>
        <dbReference type="Proteomes" id="UP000187406"/>
    </source>
</evidence>
<name>A0A1Q3D0K4_CEPFO</name>
<organism evidence="1 2">
    <name type="scientific">Cephalotus follicularis</name>
    <name type="common">Albany pitcher plant</name>
    <dbReference type="NCBI Taxonomy" id="3775"/>
    <lineage>
        <taxon>Eukaryota</taxon>
        <taxon>Viridiplantae</taxon>
        <taxon>Streptophyta</taxon>
        <taxon>Embryophyta</taxon>
        <taxon>Tracheophyta</taxon>
        <taxon>Spermatophyta</taxon>
        <taxon>Magnoliopsida</taxon>
        <taxon>eudicotyledons</taxon>
        <taxon>Gunneridae</taxon>
        <taxon>Pentapetalae</taxon>
        <taxon>rosids</taxon>
        <taxon>fabids</taxon>
        <taxon>Oxalidales</taxon>
        <taxon>Cephalotaceae</taxon>
        <taxon>Cephalotus</taxon>
    </lineage>
</organism>
<comment type="caution">
    <text evidence="1">The sequence shown here is derived from an EMBL/GenBank/DDBJ whole genome shotgun (WGS) entry which is preliminary data.</text>
</comment>
<accession>A0A1Q3D0K4</accession>
<evidence type="ECO:0000313" key="1">
    <source>
        <dbReference type="EMBL" id="GAV85984.1"/>
    </source>
</evidence>
<sequence>MNWIGHLAFAYIEGEKLNVMVFENRKKQKLSERKTVPLKFLEEDQSMKENLIPLSAPGKNEIIWFWKKGKTFCYDIKSKKITYETPEGHNAGRIRPNLIAFRGMKSEKNTNQR</sequence>
<proteinExistence type="predicted"/>
<keyword evidence="2" id="KW-1185">Reference proteome</keyword>
<gene>
    <name evidence="1" type="ORF">CFOL_v3_29418</name>
</gene>
<dbReference type="InParanoid" id="A0A1Q3D0K4"/>
<dbReference type="EMBL" id="BDDD01003762">
    <property type="protein sequence ID" value="GAV85984.1"/>
    <property type="molecule type" value="Genomic_DNA"/>
</dbReference>
<dbReference type="Proteomes" id="UP000187406">
    <property type="component" value="Unassembled WGS sequence"/>
</dbReference>
<reference evidence="2" key="1">
    <citation type="submission" date="2016-04" db="EMBL/GenBank/DDBJ databases">
        <title>Cephalotus genome sequencing.</title>
        <authorList>
            <person name="Fukushima K."/>
            <person name="Hasebe M."/>
            <person name="Fang X."/>
        </authorList>
    </citation>
    <scope>NUCLEOTIDE SEQUENCE [LARGE SCALE GENOMIC DNA]</scope>
    <source>
        <strain evidence="2">cv. St1</strain>
    </source>
</reference>